<protein>
    <submittedName>
        <fullName evidence="1">Uncharacterized protein</fullName>
    </submittedName>
</protein>
<dbReference type="EMBL" id="AMZN01000039">
    <property type="protein sequence ID" value="ELR71470.1"/>
    <property type="molecule type" value="Genomic_DNA"/>
</dbReference>
<comment type="caution">
    <text evidence="1">The sequence shown here is derived from an EMBL/GenBank/DDBJ whole genome shotgun (WGS) entry which is preliminary data.</text>
</comment>
<accession>L8JRH5</accession>
<dbReference type="AlphaFoldDB" id="L8JRH5"/>
<evidence type="ECO:0000313" key="2">
    <source>
        <dbReference type="Proteomes" id="UP000011135"/>
    </source>
</evidence>
<dbReference type="Proteomes" id="UP000011135">
    <property type="component" value="Unassembled WGS sequence"/>
</dbReference>
<name>L8JRH5_9BACT</name>
<dbReference type="STRING" id="1237149.C900_02533"/>
<gene>
    <name evidence="1" type="ORF">C900_02533</name>
</gene>
<evidence type="ECO:0000313" key="1">
    <source>
        <dbReference type="EMBL" id="ELR71470.1"/>
    </source>
</evidence>
<organism evidence="1 2">
    <name type="scientific">Fulvivirga imtechensis AK7</name>
    <dbReference type="NCBI Taxonomy" id="1237149"/>
    <lineage>
        <taxon>Bacteria</taxon>
        <taxon>Pseudomonadati</taxon>
        <taxon>Bacteroidota</taxon>
        <taxon>Cytophagia</taxon>
        <taxon>Cytophagales</taxon>
        <taxon>Fulvivirgaceae</taxon>
        <taxon>Fulvivirga</taxon>
    </lineage>
</organism>
<keyword evidence="2" id="KW-1185">Reference proteome</keyword>
<reference evidence="1 2" key="1">
    <citation type="submission" date="2012-12" db="EMBL/GenBank/DDBJ databases">
        <title>Genome assembly of Fulvivirga imtechensis AK7.</title>
        <authorList>
            <person name="Nupur N."/>
            <person name="Khatri I."/>
            <person name="Kumar R."/>
            <person name="Subramanian S."/>
            <person name="Pinnaka A."/>
        </authorList>
    </citation>
    <scope>NUCLEOTIDE SEQUENCE [LARGE SCALE GENOMIC DNA]</scope>
    <source>
        <strain evidence="1 2">AK7</strain>
    </source>
</reference>
<sequence>MAKASNNRGLMVWLIEIQKVNFEQITRKANEVPDNFK</sequence>
<proteinExistence type="predicted"/>